<keyword evidence="3" id="KW-1185">Reference proteome</keyword>
<name>A0AAE0KQZ6_9CHLO</name>
<proteinExistence type="predicted"/>
<dbReference type="EMBL" id="LGRX02020425">
    <property type="protein sequence ID" value="KAK3257508.1"/>
    <property type="molecule type" value="Genomic_DNA"/>
</dbReference>
<dbReference type="Proteomes" id="UP001190700">
    <property type="component" value="Unassembled WGS sequence"/>
</dbReference>
<feature type="region of interest" description="Disordered" evidence="1">
    <location>
        <begin position="150"/>
        <end position="182"/>
    </location>
</feature>
<dbReference type="AlphaFoldDB" id="A0AAE0KQZ6"/>
<evidence type="ECO:0000313" key="2">
    <source>
        <dbReference type="EMBL" id="KAK3257508.1"/>
    </source>
</evidence>
<organism evidence="2 3">
    <name type="scientific">Cymbomonas tetramitiformis</name>
    <dbReference type="NCBI Taxonomy" id="36881"/>
    <lineage>
        <taxon>Eukaryota</taxon>
        <taxon>Viridiplantae</taxon>
        <taxon>Chlorophyta</taxon>
        <taxon>Pyramimonadophyceae</taxon>
        <taxon>Pyramimonadales</taxon>
        <taxon>Pyramimonadaceae</taxon>
        <taxon>Cymbomonas</taxon>
    </lineage>
</organism>
<protein>
    <submittedName>
        <fullName evidence="2">Uncharacterized protein</fullName>
    </submittedName>
</protein>
<evidence type="ECO:0000256" key="1">
    <source>
        <dbReference type="SAM" id="MobiDB-lite"/>
    </source>
</evidence>
<comment type="caution">
    <text evidence="2">The sequence shown here is derived from an EMBL/GenBank/DDBJ whole genome shotgun (WGS) entry which is preliminary data.</text>
</comment>
<sequence>MFIIAACCASKASVLSISFRVTSGCSGAGETGRSPPSELPGSAILVKSSKVSNLHGVELGRVAADASSEPHGSKFVVRSTTEHMDAPIPQACPPNSSVLPLIWDRELQAAMQRVPSPQAEAVNFQGQSHRVASIEALMAAAAPNLKEALYGGSQAKHSRSPRTAPSMRGREPEHSHAAQPVRSSLDSLVELEQIIEEQHQQLVSVPSSAHRAIGSAARSLGGLQCL</sequence>
<accession>A0AAE0KQZ6</accession>
<gene>
    <name evidence="2" type="ORF">CYMTET_33409</name>
</gene>
<reference evidence="2 3" key="1">
    <citation type="journal article" date="2015" name="Genome Biol. Evol.">
        <title>Comparative Genomics of a Bacterivorous Green Alga Reveals Evolutionary Causalities and Consequences of Phago-Mixotrophic Mode of Nutrition.</title>
        <authorList>
            <person name="Burns J.A."/>
            <person name="Paasch A."/>
            <person name="Narechania A."/>
            <person name="Kim E."/>
        </authorList>
    </citation>
    <scope>NUCLEOTIDE SEQUENCE [LARGE SCALE GENOMIC DNA]</scope>
    <source>
        <strain evidence="2 3">PLY_AMNH</strain>
    </source>
</reference>
<evidence type="ECO:0000313" key="3">
    <source>
        <dbReference type="Proteomes" id="UP001190700"/>
    </source>
</evidence>